<dbReference type="SUPFAM" id="SSF56300">
    <property type="entry name" value="Metallo-dependent phosphatases"/>
    <property type="match status" value="1"/>
</dbReference>
<evidence type="ECO:0000313" key="2">
    <source>
        <dbReference type="EMBL" id="TKA31971.1"/>
    </source>
</evidence>
<dbReference type="EMBL" id="NAJL01000006">
    <property type="protein sequence ID" value="TKA31971.1"/>
    <property type="molecule type" value="Genomic_DNA"/>
</dbReference>
<comment type="caution">
    <text evidence="2">The sequence shown here is derived from an EMBL/GenBank/DDBJ whole genome shotgun (WGS) entry which is preliminary data.</text>
</comment>
<evidence type="ECO:0000259" key="1">
    <source>
        <dbReference type="Pfam" id="PF00149"/>
    </source>
</evidence>
<dbReference type="Gene3D" id="3.60.21.10">
    <property type="match status" value="1"/>
</dbReference>
<dbReference type="OrthoDB" id="630188at2759"/>
<name>A0A4U0U9E6_9PEZI</name>
<dbReference type="GO" id="GO:0016787">
    <property type="term" value="F:hydrolase activity"/>
    <property type="evidence" value="ECO:0007669"/>
    <property type="project" value="InterPro"/>
</dbReference>
<dbReference type="PANTHER" id="PTHR12905:SF18">
    <property type="entry name" value="ESTER HYDROLASE, PUTATIVE (AFU_ORTHOLOGUE AFUA_4G03130)-RELATED"/>
    <property type="match status" value="1"/>
</dbReference>
<dbReference type="PANTHER" id="PTHR12905">
    <property type="entry name" value="METALLOPHOSPHOESTERASE"/>
    <property type="match status" value="1"/>
</dbReference>
<dbReference type="InterPro" id="IPR004843">
    <property type="entry name" value="Calcineurin-like_PHP"/>
</dbReference>
<accession>A0A4U0U9E6</accession>
<dbReference type="InterPro" id="IPR029052">
    <property type="entry name" value="Metallo-depent_PP-like"/>
</dbReference>
<organism evidence="2 3">
    <name type="scientific">Salinomyces thailandicus</name>
    <dbReference type="NCBI Taxonomy" id="706561"/>
    <lineage>
        <taxon>Eukaryota</taxon>
        <taxon>Fungi</taxon>
        <taxon>Dikarya</taxon>
        <taxon>Ascomycota</taxon>
        <taxon>Pezizomycotina</taxon>
        <taxon>Dothideomycetes</taxon>
        <taxon>Dothideomycetidae</taxon>
        <taxon>Mycosphaerellales</taxon>
        <taxon>Teratosphaeriaceae</taxon>
        <taxon>Salinomyces</taxon>
    </lineage>
</organism>
<dbReference type="Proteomes" id="UP000308549">
    <property type="component" value="Unassembled WGS sequence"/>
</dbReference>
<dbReference type="AlphaFoldDB" id="A0A4U0U9E6"/>
<evidence type="ECO:0000313" key="3">
    <source>
        <dbReference type="Proteomes" id="UP000308549"/>
    </source>
</evidence>
<dbReference type="InterPro" id="IPR051693">
    <property type="entry name" value="UPF0046_metallophosphoest"/>
</dbReference>
<gene>
    <name evidence="2" type="ORF">B0A50_01216</name>
</gene>
<feature type="domain" description="Calcineurin-like phosphoesterase" evidence="1">
    <location>
        <begin position="9"/>
        <end position="148"/>
    </location>
</feature>
<proteinExistence type="predicted"/>
<dbReference type="Pfam" id="PF00149">
    <property type="entry name" value="Metallophos"/>
    <property type="match status" value="1"/>
</dbReference>
<reference evidence="2 3" key="1">
    <citation type="submission" date="2017-03" db="EMBL/GenBank/DDBJ databases">
        <title>Genomes of endolithic fungi from Antarctica.</title>
        <authorList>
            <person name="Coleine C."/>
            <person name="Masonjones S."/>
            <person name="Stajich J.E."/>
        </authorList>
    </citation>
    <scope>NUCLEOTIDE SEQUENCE [LARGE SCALE GENOMIC DNA]</scope>
    <source>
        <strain evidence="2 3">CCFEE 6315</strain>
    </source>
</reference>
<keyword evidence="3" id="KW-1185">Reference proteome</keyword>
<sequence>MELQAQIDWLDSLPHEHKVVIAGNHDTYLDPRSRKTLSTTDRDGRIDWKRLRYLQHSSITLSFHHGQRRLKVYGAPQIPACGGEEFAFQYPRGDDAWSETVPDGTDVLVTHTPPKHHLDLPAALGCEHLLGEVRRVQPLLHVFGHIHAGKSGLLGWLKGGREVVKWCEAQAASEKVLSRNQGLFTMFNPKIWIEFAQFVGQGVAGVLWERVWGGSSNATVMVNASLMYNNSGQLWNPPQVVEI</sequence>
<protein>
    <recommendedName>
        <fullName evidence="1">Calcineurin-like phosphoesterase domain-containing protein</fullName>
    </recommendedName>
</protein>